<evidence type="ECO:0000313" key="2">
    <source>
        <dbReference type="Proteomes" id="UP000288805"/>
    </source>
</evidence>
<protein>
    <recommendedName>
        <fullName evidence="3">Retrovirus-related Pol polyprotein from transposon TNT 1-94</fullName>
    </recommendedName>
</protein>
<name>A0A438GJL7_VITVI</name>
<accession>A0A438GJL7</accession>
<gene>
    <name evidence="1" type="ORF">CK203_053613</name>
</gene>
<comment type="caution">
    <text evidence="1">The sequence shown here is derived from an EMBL/GenBank/DDBJ whole genome shotgun (WGS) entry which is preliminary data.</text>
</comment>
<dbReference type="EMBL" id="QGNW01000415">
    <property type="protein sequence ID" value="RVW72419.1"/>
    <property type="molecule type" value="Genomic_DNA"/>
</dbReference>
<evidence type="ECO:0000313" key="1">
    <source>
        <dbReference type="EMBL" id="RVW72419.1"/>
    </source>
</evidence>
<evidence type="ECO:0008006" key="3">
    <source>
        <dbReference type="Google" id="ProtNLM"/>
    </source>
</evidence>
<proteinExistence type="predicted"/>
<reference evidence="1 2" key="1">
    <citation type="journal article" date="2018" name="PLoS Genet.">
        <title>Population sequencing reveals clonal diversity and ancestral inbreeding in the grapevine cultivar Chardonnay.</title>
        <authorList>
            <person name="Roach M.J."/>
            <person name="Johnson D.L."/>
            <person name="Bohlmann J."/>
            <person name="van Vuuren H.J."/>
            <person name="Jones S.J."/>
            <person name="Pretorius I.S."/>
            <person name="Schmidt S.A."/>
            <person name="Borneman A.R."/>
        </authorList>
    </citation>
    <scope>NUCLEOTIDE SEQUENCE [LARGE SCALE GENOMIC DNA]</scope>
    <source>
        <strain evidence="2">cv. Chardonnay</strain>
        <tissue evidence="1">Leaf</tissue>
    </source>
</reference>
<dbReference type="Proteomes" id="UP000288805">
    <property type="component" value="Unassembled WGS sequence"/>
</dbReference>
<sequence length="295" mass="33924">MYDGVGGVRDHIIKLKHYFNKANEMKVELSEKFLKWLILEFLPTSFDAVKLTYNALKEEWTLKELMSIGWQRGGFRAGRPLPTPPRLFKAILISVPFKKLNGARRDGAGQGERGKMIAKTRKEKIDRLRWNCSWGKPIKAVKSDRGDKQCQALLNRMGLQKKKSHIVEYAPSKSVLKTPYELWSGKKPSHHHSMFGDEHEYDGYDVSDPVTYQEAIHCPQFTSWKEAMDDEMNFMYLNGVGIWSNCHMVVNQLDATTSYGYQDTFLNGDLDEDVYMEQPTGFAKVGKEDLVCKLQ</sequence>
<dbReference type="AlphaFoldDB" id="A0A438GJL7"/>
<organism evidence="1 2">
    <name type="scientific">Vitis vinifera</name>
    <name type="common">Grape</name>
    <dbReference type="NCBI Taxonomy" id="29760"/>
    <lineage>
        <taxon>Eukaryota</taxon>
        <taxon>Viridiplantae</taxon>
        <taxon>Streptophyta</taxon>
        <taxon>Embryophyta</taxon>
        <taxon>Tracheophyta</taxon>
        <taxon>Spermatophyta</taxon>
        <taxon>Magnoliopsida</taxon>
        <taxon>eudicotyledons</taxon>
        <taxon>Gunneridae</taxon>
        <taxon>Pentapetalae</taxon>
        <taxon>rosids</taxon>
        <taxon>Vitales</taxon>
        <taxon>Vitaceae</taxon>
        <taxon>Viteae</taxon>
        <taxon>Vitis</taxon>
    </lineage>
</organism>